<evidence type="ECO:0000259" key="3">
    <source>
        <dbReference type="Pfam" id="PF00881"/>
    </source>
</evidence>
<dbReference type="Pfam" id="PF00881">
    <property type="entry name" value="Nitroreductase"/>
    <property type="match status" value="1"/>
</dbReference>
<keyword evidence="2" id="KW-0560">Oxidoreductase</keyword>
<organism evidence="4 5">
    <name type="scientific">Gemmatimonas aurantiaca</name>
    <dbReference type="NCBI Taxonomy" id="173480"/>
    <lineage>
        <taxon>Bacteria</taxon>
        <taxon>Pseudomonadati</taxon>
        <taxon>Gemmatimonadota</taxon>
        <taxon>Gemmatimonadia</taxon>
        <taxon>Gemmatimonadales</taxon>
        <taxon>Gemmatimonadaceae</taxon>
        <taxon>Gemmatimonas</taxon>
    </lineage>
</organism>
<dbReference type="InterPro" id="IPR000415">
    <property type="entry name" value="Nitroreductase-like"/>
</dbReference>
<evidence type="ECO:0000313" key="4">
    <source>
        <dbReference type="EMBL" id="HCT55729.1"/>
    </source>
</evidence>
<dbReference type="Gene3D" id="3.40.109.10">
    <property type="entry name" value="NADH Oxidase"/>
    <property type="match status" value="1"/>
</dbReference>
<name>A0A3D4V3L7_9BACT</name>
<comment type="caution">
    <text evidence="4">The sequence shown here is derived from an EMBL/GenBank/DDBJ whole genome shotgun (WGS) entry which is preliminary data.</text>
</comment>
<accession>A0A3D4V3L7</accession>
<dbReference type="PANTHER" id="PTHR43673:SF10">
    <property type="entry name" value="NADH DEHYDROGENASE_NAD(P)H NITROREDUCTASE XCC3605-RELATED"/>
    <property type="match status" value="1"/>
</dbReference>
<dbReference type="CDD" id="cd03370">
    <property type="entry name" value="nitroreductase"/>
    <property type="match status" value="1"/>
</dbReference>
<dbReference type="AlphaFoldDB" id="A0A3D4V3L7"/>
<dbReference type="Proteomes" id="UP000264071">
    <property type="component" value="Unassembled WGS sequence"/>
</dbReference>
<reference evidence="4 5" key="1">
    <citation type="journal article" date="2018" name="Nat. Biotechnol.">
        <title>A standardized bacterial taxonomy based on genome phylogeny substantially revises the tree of life.</title>
        <authorList>
            <person name="Parks D.H."/>
            <person name="Chuvochina M."/>
            <person name="Waite D.W."/>
            <person name="Rinke C."/>
            <person name="Skarshewski A."/>
            <person name="Chaumeil P.A."/>
            <person name="Hugenholtz P."/>
        </authorList>
    </citation>
    <scope>NUCLEOTIDE SEQUENCE [LARGE SCALE GENOMIC DNA]</scope>
    <source>
        <strain evidence="4">UBA8844</strain>
    </source>
</reference>
<gene>
    <name evidence="4" type="ORF">DGD08_00805</name>
</gene>
<evidence type="ECO:0000256" key="1">
    <source>
        <dbReference type="ARBA" id="ARBA00007118"/>
    </source>
</evidence>
<dbReference type="GO" id="GO:0016491">
    <property type="term" value="F:oxidoreductase activity"/>
    <property type="evidence" value="ECO:0007669"/>
    <property type="project" value="UniProtKB-KW"/>
</dbReference>
<sequence>MIAADLTTTFVDTRTPAALSAAEAAVSRRSVRAYRDVPVTDDEVRRLLELTGRAPSAHNLQPWRFVVVREQQQKNQLSAAAFNQKQVASAPVVIAMYADMEDTLASLHEVVHPGLPPEKRDATIEGLRTRFGRMTLEARGQWANAQANIALGYLLLIARSEGLDTSPMLGFDPEAVKAQLGVPAHATITALIALGRGAEDGFVSHRHTVDRVASFR</sequence>
<dbReference type="OMA" id="VNAQPWR"/>
<dbReference type="EMBL" id="DPIY01000001">
    <property type="protein sequence ID" value="HCT55729.1"/>
    <property type="molecule type" value="Genomic_DNA"/>
</dbReference>
<dbReference type="SUPFAM" id="SSF55469">
    <property type="entry name" value="FMN-dependent nitroreductase-like"/>
    <property type="match status" value="1"/>
</dbReference>
<comment type="similarity">
    <text evidence="1">Belongs to the nitroreductase family.</text>
</comment>
<evidence type="ECO:0000256" key="2">
    <source>
        <dbReference type="ARBA" id="ARBA00023002"/>
    </source>
</evidence>
<dbReference type="InterPro" id="IPR029479">
    <property type="entry name" value="Nitroreductase"/>
</dbReference>
<proteinExistence type="inferred from homology"/>
<protein>
    <submittedName>
        <fullName evidence="4">Nitroreductase family protein</fullName>
    </submittedName>
</protein>
<evidence type="ECO:0000313" key="5">
    <source>
        <dbReference type="Proteomes" id="UP000264071"/>
    </source>
</evidence>
<feature type="domain" description="Nitroreductase" evidence="3">
    <location>
        <begin position="26"/>
        <end position="196"/>
    </location>
</feature>
<dbReference type="PANTHER" id="PTHR43673">
    <property type="entry name" value="NAD(P)H NITROREDUCTASE YDGI-RELATED"/>
    <property type="match status" value="1"/>
</dbReference>